<dbReference type="Proteomes" id="UP000094067">
    <property type="component" value="Unassembled WGS sequence"/>
</dbReference>
<accession>A0A1E3A9Q6</accession>
<proteinExistence type="predicted"/>
<keyword evidence="1" id="KW-0472">Membrane</keyword>
<feature type="transmembrane region" description="Helical" evidence="1">
    <location>
        <begin position="259"/>
        <end position="278"/>
    </location>
</feature>
<feature type="transmembrane region" description="Helical" evidence="1">
    <location>
        <begin position="159"/>
        <end position="175"/>
    </location>
</feature>
<feature type="transmembrane region" description="Helical" evidence="1">
    <location>
        <begin position="522"/>
        <end position="546"/>
    </location>
</feature>
<dbReference type="Pfam" id="PF19484">
    <property type="entry name" value="DUF6020"/>
    <property type="match status" value="1"/>
</dbReference>
<feature type="transmembrane region" description="Helical" evidence="1">
    <location>
        <begin position="355"/>
        <end position="374"/>
    </location>
</feature>
<name>A0A1E3A9Q6_9FIRM</name>
<feature type="transmembrane region" description="Helical" evidence="1">
    <location>
        <begin position="316"/>
        <end position="349"/>
    </location>
</feature>
<dbReference type="EMBL" id="MCGH01000002">
    <property type="protein sequence ID" value="ODM05505.1"/>
    <property type="molecule type" value="Genomic_DNA"/>
</dbReference>
<keyword evidence="1" id="KW-1133">Transmembrane helix</keyword>
<evidence type="ECO:0000313" key="2">
    <source>
        <dbReference type="EMBL" id="ODM05505.1"/>
    </source>
</evidence>
<comment type="caution">
    <text evidence="2">The sequence shown here is derived from an EMBL/GenBank/DDBJ whole genome shotgun (WGS) entry which is preliminary data.</text>
</comment>
<evidence type="ECO:0000256" key="1">
    <source>
        <dbReference type="SAM" id="Phobius"/>
    </source>
</evidence>
<feature type="transmembrane region" description="Helical" evidence="1">
    <location>
        <begin position="15"/>
        <end position="48"/>
    </location>
</feature>
<feature type="transmembrane region" description="Helical" evidence="1">
    <location>
        <begin position="103"/>
        <end position="122"/>
    </location>
</feature>
<organism evidence="2 3">
    <name type="scientific">Eisenbergiella tayi</name>
    <dbReference type="NCBI Taxonomy" id="1432052"/>
    <lineage>
        <taxon>Bacteria</taxon>
        <taxon>Bacillati</taxon>
        <taxon>Bacillota</taxon>
        <taxon>Clostridia</taxon>
        <taxon>Lachnospirales</taxon>
        <taxon>Lachnospiraceae</taxon>
        <taxon>Eisenbergiella</taxon>
    </lineage>
</organism>
<protein>
    <recommendedName>
        <fullName evidence="4">Glycosyltransferase RgtA/B/C/D-like domain-containing protein</fullName>
    </recommendedName>
</protein>
<feature type="transmembrane region" description="Helical" evidence="1">
    <location>
        <begin position="75"/>
        <end position="91"/>
    </location>
</feature>
<feature type="transmembrane region" description="Helical" evidence="1">
    <location>
        <begin position="224"/>
        <end position="247"/>
    </location>
</feature>
<evidence type="ECO:0008006" key="4">
    <source>
        <dbReference type="Google" id="ProtNLM"/>
    </source>
</evidence>
<dbReference type="InterPro" id="IPR046062">
    <property type="entry name" value="DUF6020"/>
</dbReference>
<sequence length="604" mass="67889">MNKKKGILRNAAEGYFAAFALANIGQIAAVDIISLVLFLMCFQLFLFAERKETESALSADGKKLVKGYSSRNRRVASVILGILFAFFYLAAEHGSLTGALENRLFQMIYLLMTGAGLFFLFYRGCRLLLLYLERRSLRISSIPVSTDSPEPALSLQTKLFLFLLLIACWLPWFLYDFPGVMTPDSLSQYSQAMGLTGYSNHHPFVHTLLIRLFVSLGNAVFHNVYAGIACYTVFQMIAMAVIVVSCISVLIRRRAGKKLCFCFLLFYAIVPYNGIFAVTMWKDILFSGVLLLFVLCIYQFLPFYREGRPLYQKPLLYLSFLLWGILACLMRSNGLYVVAATAPFLIYAFRKQWKLILPSLLVILGCAVLIKGPVMDSLGVAKPAFSESLSIPAQQIARVVAEGRALTEDQISLIGKTMDYPSIPDYYQPELSDPVKALIQYGHPEYLETHKGEYLKLWVQLGLKYPLDYWNAFVDQTKGYWFPGAPGMLTNEGISPNELGLSWQPVLHGQGVAKIVEIISKLYTIFPLYGLFYSIGAFTWAAVFLFTNCLLNGKKENWILFIPFFAVVLTLCIATPVASDVRYLYSLIFAMPLLIHAGLEVKGK</sequence>
<dbReference type="RefSeq" id="WP_069151731.1">
    <property type="nucleotide sequence ID" value="NZ_MCGH01000002.1"/>
</dbReference>
<feature type="transmembrane region" description="Helical" evidence="1">
    <location>
        <begin position="558"/>
        <end position="578"/>
    </location>
</feature>
<reference evidence="2 3" key="1">
    <citation type="submission" date="2016-07" db="EMBL/GenBank/DDBJ databases">
        <title>Characterization of isolates of Eisenbergiella tayi derived from blood cultures, using whole genome sequencing.</title>
        <authorList>
            <person name="Burdz T."/>
            <person name="Wiebe D."/>
            <person name="Huynh C."/>
            <person name="Bernard K."/>
        </authorList>
    </citation>
    <scope>NUCLEOTIDE SEQUENCE [LARGE SCALE GENOMIC DNA]</scope>
    <source>
        <strain evidence="2 3">NML 110608</strain>
    </source>
</reference>
<keyword evidence="1" id="KW-0812">Transmembrane</keyword>
<feature type="transmembrane region" description="Helical" evidence="1">
    <location>
        <begin position="284"/>
        <end position="304"/>
    </location>
</feature>
<dbReference type="AlphaFoldDB" id="A0A1E3A9Q6"/>
<dbReference type="PATRIC" id="fig|1432052.4.peg.1567"/>
<gene>
    <name evidence="2" type="ORF">BEI61_01394</name>
</gene>
<evidence type="ECO:0000313" key="3">
    <source>
        <dbReference type="Proteomes" id="UP000094067"/>
    </source>
</evidence>